<dbReference type="InterPro" id="IPR037682">
    <property type="entry name" value="TonB_C"/>
</dbReference>
<feature type="domain" description="TonB C-terminal" evidence="10">
    <location>
        <begin position="151"/>
        <end position="241"/>
    </location>
</feature>
<dbReference type="Pfam" id="PF03544">
    <property type="entry name" value="TonB_C"/>
    <property type="match status" value="1"/>
</dbReference>
<keyword evidence="6" id="KW-0812">Transmembrane</keyword>
<evidence type="ECO:0000256" key="8">
    <source>
        <dbReference type="ARBA" id="ARBA00022989"/>
    </source>
</evidence>
<dbReference type="SUPFAM" id="SSF82185">
    <property type="entry name" value="Histone H3 K4-specific methyltransferase SET7/9 N-terminal domain"/>
    <property type="match status" value="1"/>
</dbReference>
<dbReference type="PANTHER" id="PTHR33446:SF2">
    <property type="entry name" value="PROTEIN TONB"/>
    <property type="match status" value="1"/>
</dbReference>
<keyword evidence="4" id="KW-1003">Cell membrane</keyword>
<gene>
    <name evidence="11" type="ORF">MUN86_12115</name>
</gene>
<comment type="similarity">
    <text evidence="2">Belongs to the TonB family.</text>
</comment>
<keyword evidence="9" id="KW-0472">Membrane</keyword>
<evidence type="ECO:0000259" key="10">
    <source>
        <dbReference type="PROSITE" id="PS52015"/>
    </source>
</evidence>
<comment type="subcellular location">
    <subcellularLocation>
        <location evidence="1">Cell inner membrane</location>
        <topology evidence="1">Single-pass membrane protein</topology>
        <orientation evidence="1">Periplasmic side</orientation>
    </subcellularLocation>
</comment>
<dbReference type="Proteomes" id="UP000830401">
    <property type="component" value="Chromosome"/>
</dbReference>
<dbReference type="SUPFAM" id="SSF74653">
    <property type="entry name" value="TolA/TonB C-terminal domain"/>
    <property type="match status" value="1"/>
</dbReference>
<name>A0ABY4G0K7_9BACT</name>
<keyword evidence="3" id="KW-0813">Transport</keyword>
<keyword evidence="7" id="KW-0653">Protein transport</keyword>
<keyword evidence="12" id="KW-1185">Reference proteome</keyword>
<dbReference type="NCBIfam" id="TIGR01352">
    <property type="entry name" value="tonB_Cterm"/>
    <property type="match status" value="1"/>
</dbReference>
<reference evidence="11" key="1">
    <citation type="submission" date="2022-04" db="EMBL/GenBank/DDBJ databases">
        <title>Hymenobacter sp. isolated from the air.</title>
        <authorList>
            <person name="Won M."/>
            <person name="Lee C.-M."/>
            <person name="Woen H.-Y."/>
            <person name="Kwon S.-W."/>
        </authorList>
    </citation>
    <scope>NUCLEOTIDE SEQUENCE</scope>
    <source>
        <strain evidence="11">5420S-77</strain>
    </source>
</reference>
<evidence type="ECO:0000256" key="3">
    <source>
        <dbReference type="ARBA" id="ARBA00022448"/>
    </source>
</evidence>
<dbReference type="InterPro" id="IPR051045">
    <property type="entry name" value="TonB-dependent_transducer"/>
</dbReference>
<dbReference type="EMBL" id="CP095061">
    <property type="protein sequence ID" value="UOQ64338.1"/>
    <property type="molecule type" value="Genomic_DNA"/>
</dbReference>
<dbReference type="Gene3D" id="3.90.930.1">
    <property type="match status" value="1"/>
</dbReference>
<accession>A0ABY4G0K7</accession>
<evidence type="ECO:0000256" key="2">
    <source>
        <dbReference type="ARBA" id="ARBA00006555"/>
    </source>
</evidence>
<dbReference type="PANTHER" id="PTHR33446">
    <property type="entry name" value="PROTEIN TONB-RELATED"/>
    <property type="match status" value="1"/>
</dbReference>
<protein>
    <submittedName>
        <fullName evidence="11">TonB family protein</fullName>
    </submittedName>
</protein>
<keyword evidence="5" id="KW-0997">Cell inner membrane</keyword>
<dbReference type="InterPro" id="IPR006260">
    <property type="entry name" value="TonB/TolA_C"/>
</dbReference>
<dbReference type="Pfam" id="PF07661">
    <property type="entry name" value="MORN_2"/>
    <property type="match status" value="3"/>
</dbReference>
<dbReference type="RefSeq" id="WP_245118081.1">
    <property type="nucleotide sequence ID" value="NZ_CP095061.1"/>
</dbReference>
<evidence type="ECO:0000256" key="4">
    <source>
        <dbReference type="ARBA" id="ARBA00022475"/>
    </source>
</evidence>
<dbReference type="InterPro" id="IPR011652">
    <property type="entry name" value="MORN_2"/>
</dbReference>
<evidence type="ECO:0000256" key="9">
    <source>
        <dbReference type="ARBA" id="ARBA00023136"/>
    </source>
</evidence>
<dbReference type="PROSITE" id="PS52015">
    <property type="entry name" value="TONB_CTD"/>
    <property type="match status" value="1"/>
</dbReference>
<keyword evidence="8" id="KW-1133">Transmembrane helix</keyword>
<dbReference type="Gene3D" id="3.30.1150.10">
    <property type="match status" value="1"/>
</dbReference>
<evidence type="ECO:0000256" key="1">
    <source>
        <dbReference type="ARBA" id="ARBA00004383"/>
    </source>
</evidence>
<evidence type="ECO:0000313" key="11">
    <source>
        <dbReference type="EMBL" id="UOQ64338.1"/>
    </source>
</evidence>
<proteinExistence type="inferred from homology"/>
<organism evidence="11 12">
    <name type="scientific">Hymenobacter volaticus</name>
    <dbReference type="NCBI Taxonomy" id="2932254"/>
    <lineage>
        <taxon>Bacteria</taxon>
        <taxon>Pseudomonadati</taxon>
        <taxon>Bacteroidota</taxon>
        <taxon>Cytophagia</taxon>
        <taxon>Cytophagales</taxon>
        <taxon>Hymenobacteraceae</taxon>
        <taxon>Hymenobacter</taxon>
    </lineage>
</organism>
<evidence type="ECO:0000256" key="6">
    <source>
        <dbReference type="ARBA" id="ARBA00022692"/>
    </source>
</evidence>
<sequence>MWHSDLAYAQAKSGAIIPATTVDYYDANDVKLSSAENASYKIETVYADSVSGTETMYYSSGKPRRSVHYKNIKKQLQHGEVVSWYENGNVHAKEKYVNGKRQGELLVYYPNGKLKRRDLYAQDKFTKGQCFGPDGKPRKHTPYECMPVYEGGIDGLLRDLSRNLVYPDDALSSEIQGQVIISFVVGSDGYVKNVSVAKGLTPSTDAEAIRVVQELKKLTPATQDGEAVSVAFKVPINFAIQ</sequence>
<evidence type="ECO:0000256" key="5">
    <source>
        <dbReference type="ARBA" id="ARBA00022519"/>
    </source>
</evidence>
<evidence type="ECO:0000256" key="7">
    <source>
        <dbReference type="ARBA" id="ARBA00022927"/>
    </source>
</evidence>
<evidence type="ECO:0000313" key="12">
    <source>
        <dbReference type="Proteomes" id="UP000830401"/>
    </source>
</evidence>